<dbReference type="Proteomes" id="UP001279410">
    <property type="component" value="Unassembled WGS sequence"/>
</dbReference>
<dbReference type="EMBL" id="BRZM01005243">
    <property type="protein sequence ID" value="GLD62560.1"/>
    <property type="molecule type" value="Genomic_DNA"/>
</dbReference>
<gene>
    <name evidence="2" type="ORF">AKAME5_002914900</name>
</gene>
<feature type="region of interest" description="Disordered" evidence="1">
    <location>
        <begin position="67"/>
        <end position="110"/>
    </location>
</feature>
<reference evidence="2" key="1">
    <citation type="submission" date="2022-08" db="EMBL/GenBank/DDBJ databases">
        <title>Genome sequencing of akame (Lates japonicus).</title>
        <authorList>
            <person name="Hashiguchi Y."/>
            <person name="Takahashi H."/>
        </authorList>
    </citation>
    <scope>NUCLEOTIDE SEQUENCE</scope>
    <source>
        <strain evidence="2">Kochi</strain>
    </source>
</reference>
<evidence type="ECO:0000256" key="1">
    <source>
        <dbReference type="SAM" id="MobiDB-lite"/>
    </source>
</evidence>
<dbReference type="AlphaFoldDB" id="A0AAD3MY37"/>
<keyword evidence="2" id="KW-0472">Membrane</keyword>
<feature type="compositionally biased region" description="Polar residues" evidence="1">
    <location>
        <begin position="21"/>
        <end position="46"/>
    </location>
</feature>
<name>A0AAD3MY37_LATJO</name>
<evidence type="ECO:0000313" key="3">
    <source>
        <dbReference type="Proteomes" id="UP001279410"/>
    </source>
</evidence>
<feature type="compositionally biased region" description="Low complexity" evidence="1">
    <location>
        <begin position="67"/>
        <end position="80"/>
    </location>
</feature>
<protein>
    <submittedName>
        <fullName evidence="2">Uncharacterized transmembrane protein</fullName>
    </submittedName>
</protein>
<keyword evidence="2" id="KW-0812">Transmembrane</keyword>
<accession>A0AAD3MY37</accession>
<proteinExistence type="predicted"/>
<comment type="caution">
    <text evidence="2">The sequence shown here is derived from an EMBL/GenBank/DDBJ whole genome shotgun (WGS) entry which is preliminary data.</text>
</comment>
<organism evidence="2 3">
    <name type="scientific">Lates japonicus</name>
    <name type="common">Japanese lates</name>
    <dbReference type="NCBI Taxonomy" id="270547"/>
    <lineage>
        <taxon>Eukaryota</taxon>
        <taxon>Metazoa</taxon>
        <taxon>Chordata</taxon>
        <taxon>Craniata</taxon>
        <taxon>Vertebrata</taxon>
        <taxon>Euteleostomi</taxon>
        <taxon>Actinopterygii</taxon>
        <taxon>Neopterygii</taxon>
        <taxon>Teleostei</taxon>
        <taxon>Neoteleostei</taxon>
        <taxon>Acanthomorphata</taxon>
        <taxon>Carangaria</taxon>
        <taxon>Carangaria incertae sedis</taxon>
        <taxon>Centropomidae</taxon>
        <taxon>Lates</taxon>
    </lineage>
</organism>
<evidence type="ECO:0000313" key="2">
    <source>
        <dbReference type="EMBL" id="GLD62560.1"/>
    </source>
</evidence>
<keyword evidence="3" id="KW-1185">Reference proteome</keyword>
<feature type="region of interest" description="Disordered" evidence="1">
    <location>
        <begin position="1"/>
        <end position="50"/>
    </location>
</feature>
<sequence>MVQQAHLPAQDHQLKPEISAGTMSQVGNTKDITVDSNSGKIGSDNSIGLKGCTGSNASVGNTSGINIGDNSGSVGSGNSIDMQGGLGHNASEIRLTSTKEAAFQQMKDSS</sequence>